<evidence type="ECO:0008006" key="3">
    <source>
        <dbReference type="Google" id="ProtNLM"/>
    </source>
</evidence>
<dbReference type="GO" id="GO:0016538">
    <property type="term" value="F:cyclin-dependent protein serine/threonine kinase regulator activity"/>
    <property type="evidence" value="ECO:0007669"/>
    <property type="project" value="TreeGrafter"/>
</dbReference>
<dbReference type="PANTHER" id="PTHR15615:SF32">
    <property type="entry name" value="PROTEIN KINASE COMPLEX COMPONENT, PUTATIVE (AFU_ORTHOLOGUE AFUA_2G07660)-RELATED"/>
    <property type="match status" value="1"/>
</dbReference>
<dbReference type="AlphaFoldDB" id="A0A6A7C338"/>
<dbReference type="SUPFAM" id="SSF47954">
    <property type="entry name" value="Cyclin-like"/>
    <property type="match status" value="1"/>
</dbReference>
<sequence>YSIRNILVNLHCHAHFPAAVYLIAKRYCYRLCVLGKKIPITKETVYALAVASVRVAEKYLIDSIHAHKTVAMAVDMETSELTKIEMAFCFLLGFELGV</sequence>
<dbReference type="PANTHER" id="PTHR15615">
    <property type="match status" value="1"/>
</dbReference>
<dbReference type="GO" id="GO:0019901">
    <property type="term" value="F:protein kinase binding"/>
    <property type="evidence" value="ECO:0007669"/>
    <property type="project" value="InterPro"/>
</dbReference>
<dbReference type="Pfam" id="PF08613">
    <property type="entry name" value="Cyclin"/>
    <property type="match status" value="1"/>
</dbReference>
<gene>
    <name evidence="1" type="ORF">K470DRAFT_197464</name>
</gene>
<dbReference type="InterPro" id="IPR036915">
    <property type="entry name" value="Cyclin-like_sf"/>
</dbReference>
<protein>
    <recommendedName>
        <fullName evidence="3">Cyclin N-terminal domain-containing protein</fullName>
    </recommendedName>
</protein>
<dbReference type="GO" id="GO:0005634">
    <property type="term" value="C:nucleus"/>
    <property type="evidence" value="ECO:0007669"/>
    <property type="project" value="TreeGrafter"/>
</dbReference>
<name>A0A6A7C338_9PEZI</name>
<proteinExistence type="predicted"/>
<dbReference type="Proteomes" id="UP000799421">
    <property type="component" value="Unassembled WGS sequence"/>
</dbReference>
<dbReference type="Gene3D" id="1.10.472.10">
    <property type="entry name" value="Cyclin-like"/>
    <property type="match status" value="1"/>
</dbReference>
<organism evidence="1 2">
    <name type="scientific">Piedraia hortae CBS 480.64</name>
    <dbReference type="NCBI Taxonomy" id="1314780"/>
    <lineage>
        <taxon>Eukaryota</taxon>
        <taxon>Fungi</taxon>
        <taxon>Dikarya</taxon>
        <taxon>Ascomycota</taxon>
        <taxon>Pezizomycotina</taxon>
        <taxon>Dothideomycetes</taxon>
        <taxon>Dothideomycetidae</taxon>
        <taxon>Capnodiales</taxon>
        <taxon>Piedraiaceae</taxon>
        <taxon>Piedraia</taxon>
    </lineage>
</organism>
<dbReference type="OrthoDB" id="5304883at2759"/>
<dbReference type="InterPro" id="IPR013922">
    <property type="entry name" value="Cyclin_PHO80-like"/>
</dbReference>
<feature type="non-terminal residue" evidence="1">
    <location>
        <position position="1"/>
    </location>
</feature>
<evidence type="ECO:0000313" key="2">
    <source>
        <dbReference type="Proteomes" id="UP000799421"/>
    </source>
</evidence>
<dbReference type="GO" id="GO:0000307">
    <property type="term" value="C:cyclin-dependent protein kinase holoenzyme complex"/>
    <property type="evidence" value="ECO:0007669"/>
    <property type="project" value="TreeGrafter"/>
</dbReference>
<feature type="non-terminal residue" evidence="1">
    <location>
        <position position="98"/>
    </location>
</feature>
<dbReference type="EMBL" id="MU005969">
    <property type="protein sequence ID" value="KAF2861921.1"/>
    <property type="molecule type" value="Genomic_DNA"/>
</dbReference>
<reference evidence="1" key="1">
    <citation type="journal article" date="2020" name="Stud. Mycol.">
        <title>101 Dothideomycetes genomes: a test case for predicting lifestyles and emergence of pathogens.</title>
        <authorList>
            <person name="Haridas S."/>
            <person name="Albert R."/>
            <person name="Binder M."/>
            <person name="Bloem J."/>
            <person name="Labutti K."/>
            <person name="Salamov A."/>
            <person name="Andreopoulos B."/>
            <person name="Baker S."/>
            <person name="Barry K."/>
            <person name="Bills G."/>
            <person name="Bluhm B."/>
            <person name="Cannon C."/>
            <person name="Castanera R."/>
            <person name="Culley D."/>
            <person name="Daum C."/>
            <person name="Ezra D."/>
            <person name="Gonzalez J."/>
            <person name="Henrissat B."/>
            <person name="Kuo A."/>
            <person name="Liang C."/>
            <person name="Lipzen A."/>
            <person name="Lutzoni F."/>
            <person name="Magnuson J."/>
            <person name="Mondo S."/>
            <person name="Nolan M."/>
            <person name="Ohm R."/>
            <person name="Pangilinan J."/>
            <person name="Park H.-J."/>
            <person name="Ramirez L."/>
            <person name="Alfaro M."/>
            <person name="Sun H."/>
            <person name="Tritt A."/>
            <person name="Yoshinaga Y."/>
            <person name="Zwiers L.-H."/>
            <person name="Turgeon B."/>
            <person name="Goodwin S."/>
            <person name="Spatafora J."/>
            <person name="Crous P."/>
            <person name="Grigoriev I."/>
        </authorList>
    </citation>
    <scope>NUCLEOTIDE SEQUENCE</scope>
    <source>
        <strain evidence="1">CBS 480.64</strain>
    </source>
</reference>
<accession>A0A6A7C338</accession>
<evidence type="ECO:0000313" key="1">
    <source>
        <dbReference type="EMBL" id="KAF2861921.1"/>
    </source>
</evidence>
<keyword evidence="2" id="KW-1185">Reference proteome</keyword>